<evidence type="ECO:0000256" key="1">
    <source>
        <dbReference type="SAM" id="MobiDB-lite"/>
    </source>
</evidence>
<evidence type="ECO:0000313" key="3">
    <source>
        <dbReference type="Proteomes" id="UP001178508"/>
    </source>
</evidence>
<proteinExistence type="predicted"/>
<accession>A0AAV1H9R8</accession>
<dbReference type="Proteomes" id="UP001178508">
    <property type="component" value="Chromosome 19"/>
</dbReference>
<protein>
    <submittedName>
        <fullName evidence="2">Uncharacterized protein LOC117829829</fullName>
    </submittedName>
</protein>
<sequence length="324" mass="34059">MEDSFDYRLLVPQTDPEDELSVSLTSFSLLYSQRRDRLQRVSESFALTAARLHGDPPENKTARVVFAVFGGALGAGCGVMSGGVCEILGAISATTVNRICGQINAVGATVGFFGSVLGGVIGGVFCGAIGGAIGATAGPPDSPVHDVTRDVVWFTVGGVTGGAIGATFGGTVGAAGGAVGGAFGGVCATKFTVFLAGSIFGRFSGNKDFNRQSQMFKNQKVIQDSAGDFRETFKPLLEEMRTIKSINQKMSDREAVQSVATQIEKTLDAVITLEITLSDSQRATDLHKFVSSVDEAARQSRKTTEELQTTSEEVEKLLGSLRKH</sequence>
<evidence type="ECO:0000313" key="2">
    <source>
        <dbReference type="EMBL" id="CAJ1081428.1"/>
    </source>
</evidence>
<reference evidence="2" key="1">
    <citation type="submission" date="2023-08" db="EMBL/GenBank/DDBJ databases">
        <authorList>
            <person name="Alioto T."/>
            <person name="Alioto T."/>
            <person name="Gomez Garrido J."/>
        </authorList>
    </citation>
    <scope>NUCLEOTIDE SEQUENCE</scope>
</reference>
<dbReference type="AlphaFoldDB" id="A0AAV1H9R8"/>
<keyword evidence="3" id="KW-1185">Reference proteome</keyword>
<feature type="region of interest" description="Disordered" evidence="1">
    <location>
        <begin position="297"/>
        <end position="324"/>
    </location>
</feature>
<gene>
    <name evidence="2" type="ORF">XNOV1_A024087</name>
</gene>
<dbReference type="EMBL" id="OY660882">
    <property type="protein sequence ID" value="CAJ1081428.1"/>
    <property type="molecule type" value="Genomic_DNA"/>
</dbReference>
<organism evidence="2 3">
    <name type="scientific">Xyrichtys novacula</name>
    <name type="common">Pearly razorfish</name>
    <name type="synonym">Hemipteronotus novacula</name>
    <dbReference type="NCBI Taxonomy" id="13765"/>
    <lineage>
        <taxon>Eukaryota</taxon>
        <taxon>Metazoa</taxon>
        <taxon>Chordata</taxon>
        <taxon>Craniata</taxon>
        <taxon>Vertebrata</taxon>
        <taxon>Euteleostomi</taxon>
        <taxon>Actinopterygii</taxon>
        <taxon>Neopterygii</taxon>
        <taxon>Teleostei</taxon>
        <taxon>Neoteleostei</taxon>
        <taxon>Acanthomorphata</taxon>
        <taxon>Eupercaria</taxon>
        <taxon>Labriformes</taxon>
        <taxon>Labridae</taxon>
        <taxon>Xyrichtys</taxon>
    </lineage>
</organism>
<name>A0AAV1H9R8_XYRNO</name>